<evidence type="ECO:0000313" key="3">
    <source>
        <dbReference type="Proteomes" id="UP000191663"/>
    </source>
</evidence>
<dbReference type="Proteomes" id="UP000191663">
    <property type="component" value="Unassembled WGS sequence"/>
</dbReference>
<feature type="transmembrane region" description="Helical" evidence="1">
    <location>
        <begin position="84"/>
        <end position="103"/>
    </location>
</feature>
<dbReference type="EMBL" id="MUKB01000026">
    <property type="protein sequence ID" value="OPX18279.1"/>
    <property type="molecule type" value="Genomic_DNA"/>
</dbReference>
<keyword evidence="1" id="KW-0472">Membrane</keyword>
<dbReference type="AlphaFoldDB" id="A0A1V4QFY8"/>
<reference evidence="3" key="1">
    <citation type="submission" date="2017-01" db="EMBL/GenBank/DDBJ databases">
        <title>Novel pathways for hydrocarbon cycling and metabolic interdependencies in hydrothermal sediment communities.</title>
        <authorList>
            <person name="Dombrowski N."/>
            <person name="Seitz K."/>
            <person name="Teske A."/>
            <person name="Baker B."/>
        </authorList>
    </citation>
    <scope>NUCLEOTIDE SEQUENCE [LARGE SCALE GENOMIC DNA]</scope>
</reference>
<comment type="caution">
    <text evidence="2">The sequence shown here is derived from an EMBL/GenBank/DDBJ whole genome shotgun (WGS) entry which is preliminary data.</text>
</comment>
<dbReference type="NCBIfam" id="NF037970">
    <property type="entry name" value="vanZ_1"/>
    <property type="match status" value="1"/>
</dbReference>
<gene>
    <name evidence="2" type="ORF">BXT86_02160</name>
</gene>
<proteinExistence type="predicted"/>
<keyword evidence="1" id="KW-1133">Transmembrane helix</keyword>
<accession>A0A1V4QFY8</accession>
<name>A0A1V4QFY8_UNCW3</name>
<feature type="transmembrane region" description="Helical" evidence="1">
    <location>
        <begin position="61"/>
        <end position="78"/>
    </location>
</feature>
<feature type="transmembrane region" description="Helical" evidence="1">
    <location>
        <begin position="38"/>
        <end position="56"/>
    </location>
</feature>
<evidence type="ECO:0000313" key="2">
    <source>
        <dbReference type="EMBL" id="OPX18279.1"/>
    </source>
</evidence>
<protein>
    <recommendedName>
        <fullName evidence="4">VanZ-like domain-containing protein</fullName>
    </recommendedName>
</protein>
<evidence type="ECO:0000256" key="1">
    <source>
        <dbReference type="SAM" id="Phobius"/>
    </source>
</evidence>
<organism evidence="2 3">
    <name type="scientific">candidate division WOR-3 bacterium 4484_100</name>
    <dbReference type="NCBI Taxonomy" id="1936077"/>
    <lineage>
        <taxon>Bacteria</taxon>
        <taxon>Bacteria division WOR-3</taxon>
    </lineage>
</organism>
<evidence type="ECO:0008006" key="4">
    <source>
        <dbReference type="Google" id="ProtNLM"/>
    </source>
</evidence>
<keyword evidence="1" id="KW-0812">Transmembrane</keyword>
<feature type="transmembrane region" description="Helical" evidence="1">
    <location>
        <begin position="7"/>
        <end position="26"/>
    </location>
</feature>
<sequence length="111" mass="12908">MTKSVRWVLLILWIGIIFVLTGYPKLSVPRIDKFPADKIYHFVAFFILGLCELRLFKWRDYFILGCSVALLAEFQQFFVPGRDVELFDILAGISGLLICYLIFRKRIGKEG</sequence>